<evidence type="ECO:0000313" key="4">
    <source>
        <dbReference type="Proteomes" id="UP000277424"/>
    </source>
</evidence>
<proteinExistence type="predicted"/>
<dbReference type="SMART" id="SM00028">
    <property type="entry name" value="TPR"/>
    <property type="match status" value="5"/>
</dbReference>
<sequence>MSSASSLPSALPPFLAALPDSESSAPLHAGDGIAAALALREANAPGAALDRLAAVLRHWPAETEACLLAGEILLELGRSAEVAGIIARALALAPGDTRLRLAHAEALARSGRPAAAITAYEALLRLRPGHAGALLGLARLQAVTGAQERAADTYRELCRIDPRDPVATQELGALLIGLDALPEAVEALQRALRLDPDTAESHAHLGRAWMLLGEREKARASLARALELDSADRLGVQSLLEALDAPSDSLPPSYVRHLFDQYAEAFDKALLEVLDYQGPRLLRRALDRLIPTENHGHLAMLDIGCGTGLTGRELRPFARHLAGIDLAPRMIEQAARTGVYDALAVTDAVAALRDGVEECTRWDVVVAGDVLVYLGDLAPMMDALAAALQPGGLFLATAEALPEGSDGPFQLKPTRRFGHAEGYIARLAAERGLSVVLAEQAVLRLEKRQPVQGFVIALKRSA</sequence>
<accession>A0A420WSV0</accession>
<feature type="repeat" description="TPR" evidence="1">
    <location>
        <begin position="199"/>
        <end position="232"/>
    </location>
</feature>
<dbReference type="Gene3D" id="3.40.50.150">
    <property type="entry name" value="Vaccinia Virus protein VP39"/>
    <property type="match status" value="1"/>
</dbReference>
<dbReference type="Gene3D" id="1.25.40.10">
    <property type="entry name" value="Tetratricopeptide repeat domain"/>
    <property type="match status" value="2"/>
</dbReference>
<dbReference type="GO" id="GO:0008168">
    <property type="term" value="F:methyltransferase activity"/>
    <property type="evidence" value="ECO:0007669"/>
    <property type="project" value="UniProtKB-KW"/>
</dbReference>
<dbReference type="OrthoDB" id="465636at2"/>
<dbReference type="InterPro" id="IPR019734">
    <property type="entry name" value="TPR_rpt"/>
</dbReference>
<dbReference type="Pfam" id="PF08242">
    <property type="entry name" value="Methyltransf_12"/>
    <property type="match status" value="1"/>
</dbReference>
<protein>
    <submittedName>
        <fullName evidence="3">Putative TPR repeat methyltransferase</fullName>
    </submittedName>
</protein>
<dbReference type="PROSITE" id="PS50005">
    <property type="entry name" value="TPR"/>
    <property type="match status" value="2"/>
</dbReference>
<reference evidence="3 4" key="1">
    <citation type="submission" date="2018-10" db="EMBL/GenBank/DDBJ databases">
        <title>Comparative analysis of microorganisms from saline springs in Andes Mountain Range, Colombia.</title>
        <authorList>
            <person name="Rubin E."/>
        </authorList>
    </citation>
    <scope>NUCLEOTIDE SEQUENCE [LARGE SCALE GENOMIC DNA]</scope>
    <source>
        <strain evidence="3 4">USBA 36</strain>
    </source>
</reference>
<dbReference type="InterPro" id="IPR052943">
    <property type="entry name" value="TMTC_O-mannosyl-trnsfr"/>
</dbReference>
<gene>
    <name evidence="3" type="ORF">BCL74_1709</name>
</gene>
<dbReference type="SUPFAM" id="SSF53335">
    <property type="entry name" value="S-adenosyl-L-methionine-dependent methyltransferases"/>
    <property type="match status" value="1"/>
</dbReference>
<evidence type="ECO:0000313" key="3">
    <source>
        <dbReference type="EMBL" id="RKQ73916.1"/>
    </source>
</evidence>
<keyword evidence="3" id="KW-0808">Transferase</keyword>
<keyword evidence="3" id="KW-0489">Methyltransferase</keyword>
<dbReference type="AlphaFoldDB" id="A0A420WSV0"/>
<keyword evidence="1" id="KW-0802">TPR repeat</keyword>
<name>A0A420WSV0_9PROT</name>
<dbReference type="EMBL" id="RBIG01000001">
    <property type="protein sequence ID" value="RKQ73916.1"/>
    <property type="molecule type" value="Genomic_DNA"/>
</dbReference>
<feature type="repeat" description="TPR" evidence="1">
    <location>
        <begin position="165"/>
        <end position="198"/>
    </location>
</feature>
<dbReference type="GO" id="GO:0032259">
    <property type="term" value="P:methylation"/>
    <property type="evidence" value="ECO:0007669"/>
    <property type="project" value="UniProtKB-KW"/>
</dbReference>
<dbReference type="PANTHER" id="PTHR44809:SF1">
    <property type="entry name" value="PROTEIN O-MANNOSYL-TRANSFERASE TMTC1"/>
    <property type="match status" value="1"/>
</dbReference>
<feature type="domain" description="Methyltransferase type 12" evidence="2">
    <location>
        <begin position="301"/>
        <end position="394"/>
    </location>
</feature>
<evidence type="ECO:0000259" key="2">
    <source>
        <dbReference type="Pfam" id="PF08242"/>
    </source>
</evidence>
<dbReference type="InterPro" id="IPR013217">
    <property type="entry name" value="Methyltransf_12"/>
</dbReference>
<dbReference type="Pfam" id="PF13432">
    <property type="entry name" value="TPR_16"/>
    <property type="match status" value="3"/>
</dbReference>
<comment type="caution">
    <text evidence="3">The sequence shown here is derived from an EMBL/GenBank/DDBJ whole genome shotgun (WGS) entry which is preliminary data.</text>
</comment>
<dbReference type="Proteomes" id="UP000277424">
    <property type="component" value="Unassembled WGS sequence"/>
</dbReference>
<organism evidence="3 4">
    <name type="scientific">Oceanibaculum indicum</name>
    <dbReference type="NCBI Taxonomy" id="526216"/>
    <lineage>
        <taxon>Bacteria</taxon>
        <taxon>Pseudomonadati</taxon>
        <taxon>Pseudomonadota</taxon>
        <taxon>Alphaproteobacteria</taxon>
        <taxon>Rhodospirillales</taxon>
        <taxon>Oceanibaculaceae</taxon>
        <taxon>Oceanibaculum</taxon>
    </lineage>
</organism>
<evidence type="ECO:0000256" key="1">
    <source>
        <dbReference type="PROSITE-ProRule" id="PRU00339"/>
    </source>
</evidence>
<dbReference type="InterPro" id="IPR011990">
    <property type="entry name" value="TPR-like_helical_dom_sf"/>
</dbReference>
<dbReference type="InterPro" id="IPR029063">
    <property type="entry name" value="SAM-dependent_MTases_sf"/>
</dbReference>
<dbReference type="PANTHER" id="PTHR44809">
    <property type="match status" value="1"/>
</dbReference>
<dbReference type="CDD" id="cd02440">
    <property type="entry name" value="AdoMet_MTases"/>
    <property type="match status" value="1"/>
</dbReference>
<dbReference type="SUPFAM" id="SSF48452">
    <property type="entry name" value="TPR-like"/>
    <property type="match status" value="1"/>
</dbReference>
<dbReference type="RefSeq" id="WP_121219013.1">
    <property type="nucleotide sequence ID" value="NZ_RBIG01000001.1"/>
</dbReference>